<feature type="compositionally biased region" description="Basic residues" evidence="1">
    <location>
        <begin position="118"/>
        <end position="133"/>
    </location>
</feature>
<feature type="compositionally biased region" description="Low complexity" evidence="1">
    <location>
        <begin position="8"/>
        <end position="17"/>
    </location>
</feature>
<dbReference type="AlphaFoldDB" id="A0A6J4THG6"/>
<evidence type="ECO:0000256" key="1">
    <source>
        <dbReference type="SAM" id="MobiDB-lite"/>
    </source>
</evidence>
<proteinExistence type="predicted"/>
<name>A0A6J4THG6_9ACTN</name>
<feature type="compositionally biased region" description="Low complexity" evidence="1">
    <location>
        <begin position="162"/>
        <end position="172"/>
    </location>
</feature>
<dbReference type="PANTHER" id="PTHR47756">
    <property type="entry name" value="BLL6612 PROTEIN-RELATED"/>
    <property type="match status" value="1"/>
</dbReference>
<sequence>MADDRRAAQGARSSAPRARSRRARSRDGDARRAHGQRGRPGSRRRDRRGRDLSHRRPPAALVHLLPPGARAAGARRADGEVARWPEHGADRDGIPRSRIDDAPATPARADEDRERRRPVPRTARRAAARAYGRRARDPLRHLHRGPHRVGRPRPQPSGPRLRGCPPRAPADAADARRGRGPWPACAHAAHGGTPAGASRRRGNPARARGAGPHANATAIADGTAGLERALCLRRPGPYQMQAAVAALHAQAPSFAATDWPQIAALYGELYRRTPTPAVAVNRAVAVGFAEGAAAGLALLDAVVVEGFLAAYVPLHAARADLLRRAGDAPAADVAYAAAIAASQNAAQRTDLERRRAASRSGLRV</sequence>
<accession>A0A6J4THG6</accession>
<evidence type="ECO:0000313" key="2">
    <source>
        <dbReference type="EMBL" id="CAA9522146.1"/>
    </source>
</evidence>
<gene>
    <name evidence="2" type="ORF">AVDCRST_MAG53-3386</name>
</gene>
<feature type="compositionally biased region" description="Basic and acidic residues" evidence="1">
    <location>
        <begin position="75"/>
        <end position="101"/>
    </location>
</feature>
<feature type="compositionally biased region" description="Basic residues" evidence="1">
    <location>
        <begin position="141"/>
        <end position="151"/>
    </location>
</feature>
<feature type="compositionally biased region" description="Basic residues" evidence="1">
    <location>
        <begin position="33"/>
        <end position="47"/>
    </location>
</feature>
<feature type="compositionally biased region" description="Basic and acidic residues" evidence="1">
    <location>
        <begin position="108"/>
        <end position="117"/>
    </location>
</feature>
<reference evidence="2" key="1">
    <citation type="submission" date="2020-02" db="EMBL/GenBank/DDBJ databases">
        <authorList>
            <person name="Meier V. D."/>
        </authorList>
    </citation>
    <scope>NUCLEOTIDE SEQUENCE</scope>
    <source>
        <strain evidence="2">AVDCRST_MAG53</strain>
    </source>
</reference>
<dbReference type="PANTHER" id="PTHR47756:SF2">
    <property type="entry name" value="BLL6612 PROTEIN"/>
    <property type="match status" value="1"/>
</dbReference>
<protein>
    <submittedName>
        <fullName evidence="2">Uncharacterized protein</fullName>
    </submittedName>
</protein>
<feature type="compositionally biased region" description="Low complexity" evidence="1">
    <location>
        <begin position="180"/>
        <end position="197"/>
    </location>
</feature>
<organism evidence="2">
    <name type="scientific">uncultured Solirubrobacteraceae bacterium</name>
    <dbReference type="NCBI Taxonomy" id="1162706"/>
    <lineage>
        <taxon>Bacteria</taxon>
        <taxon>Bacillati</taxon>
        <taxon>Actinomycetota</taxon>
        <taxon>Thermoleophilia</taxon>
        <taxon>Solirubrobacterales</taxon>
        <taxon>Solirubrobacteraceae</taxon>
        <taxon>environmental samples</taxon>
    </lineage>
</organism>
<feature type="compositionally biased region" description="Low complexity" evidence="1">
    <location>
        <begin position="204"/>
        <end position="216"/>
    </location>
</feature>
<dbReference type="EMBL" id="CADCVR010000105">
    <property type="protein sequence ID" value="CAA9522146.1"/>
    <property type="molecule type" value="Genomic_DNA"/>
</dbReference>
<feature type="region of interest" description="Disordered" evidence="1">
    <location>
        <begin position="1"/>
        <end position="216"/>
    </location>
</feature>